<proteinExistence type="predicted"/>
<reference evidence="1" key="1">
    <citation type="submission" date="2018-01" db="EMBL/GenBank/DDBJ databases">
        <authorList>
            <person name="Krukenberg V."/>
        </authorList>
    </citation>
    <scope>NUCLEOTIDE SEQUENCE</scope>
    <source>
        <strain evidence="1">E20ANME2</strain>
    </source>
</reference>
<evidence type="ECO:0000313" key="2">
    <source>
        <dbReference type="Proteomes" id="UP000248329"/>
    </source>
</evidence>
<dbReference type="EMBL" id="PQXF01000008">
    <property type="protein sequence ID" value="PXF61098.1"/>
    <property type="molecule type" value="Genomic_DNA"/>
</dbReference>
<sequence length="183" mass="19651">MNTKKENPPLMADIPTITPEMVEGTKIEIAKRRAGRHGSPLKNVTYAACPVCGSQTVGFADDLVFEVVLAGERIVIPNLTGLRCSNCGDFAFDADSSKIIDRYTKNKPACGYECSISTVGAGKLGMYLPKGCSHGHGNHEERQSDHDATFEMEDDRGTVSGVISSENSRIASAKTVPPASKCW</sequence>
<dbReference type="Proteomes" id="UP000248329">
    <property type="component" value="Unassembled WGS sequence"/>
</dbReference>
<organism evidence="1 2">
    <name type="scientific">Candidatus Methanogaster sp</name>
    <dbReference type="NCBI Taxonomy" id="3386292"/>
    <lineage>
        <taxon>Archaea</taxon>
        <taxon>Methanobacteriati</taxon>
        <taxon>Methanobacteriota</taxon>
        <taxon>Stenosarchaea group</taxon>
        <taxon>Methanomicrobia</taxon>
        <taxon>Methanosarcinales</taxon>
        <taxon>ANME-2 cluster</taxon>
        <taxon>Candidatus Methanogasteraceae</taxon>
        <taxon>Candidatus Methanogaster</taxon>
    </lineage>
</organism>
<comment type="caution">
    <text evidence="1">The sequence shown here is derived from an EMBL/GenBank/DDBJ whole genome shotgun (WGS) entry which is preliminary data.</text>
</comment>
<gene>
    <name evidence="1" type="ORF">C4B59_05940</name>
</gene>
<evidence type="ECO:0000313" key="1">
    <source>
        <dbReference type="EMBL" id="PXF61098.1"/>
    </source>
</evidence>
<accession>A0AC61L4A6</accession>
<protein>
    <submittedName>
        <fullName evidence="1">Uncharacterized protein</fullName>
    </submittedName>
</protein>
<name>A0AC61L4A6_9EURY</name>